<dbReference type="SMART" id="SM00490">
    <property type="entry name" value="HELICc"/>
    <property type="match status" value="1"/>
</dbReference>
<dbReference type="SUPFAM" id="SSF74788">
    <property type="entry name" value="Cullin repeat-like"/>
    <property type="match status" value="1"/>
</dbReference>
<keyword evidence="6" id="KW-0507">mRNA processing</keyword>
<dbReference type="Proteomes" id="UP000494165">
    <property type="component" value="Unassembled WGS sequence"/>
</dbReference>
<evidence type="ECO:0000256" key="10">
    <source>
        <dbReference type="ARBA" id="ARBA00022806"/>
    </source>
</evidence>
<dbReference type="SMART" id="SM00884">
    <property type="entry name" value="Cullin_Nedd8"/>
    <property type="match status" value="1"/>
</dbReference>
<dbReference type="Pfam" id="PF25430">
    <property type="entry name" value="DDX23"/>
    <property type="match status" value="1"/>
</dbReference>
<evidence type="ECO:0000256" key="21">
    <source>
        <dbReference type="ARBA" id="ARBA00075448"/>
    </source>
</evidence>
<dbReference type="FunFam" id="3.40.50.300:FF:000520">
    <property type="entry name" value="probable ATP-dependent RNA helicase DDX23"/>
    <property type="match status" value="1"/>
</dbReference>
<dbReference type="InterPro" id="IPR045093">
    <property type="entry name" value="Cullin"/>
</dbReference>
<protein>
    <recommendedName>
        <fullName evidence="16">Cullin-5</fullName>
        <ecNumber evidence="4">3.6.4.13</ecNumber>
    </recommendedName>
    <alternativeName>
        <fullName evidence="21">DEAD box protein 23</fullName>
    </alternativeName>
    <alternativeName>
        <fullName evidence="20">Probable ATP-dependent RNA helicase DDX23</fullName>
    </alternativeName>
</protein>
<dbReference type="SMART" id="SM00487">
    <property type="entry name" value="DEXDc"/>
    <property type="match status" value="1"/>
</dbReference>
<dbReference type="InterPro" id="IPR036390">
    <property type="entry name" value="WH_DNA-bd_sf"/>
</dbReference>
<feature type="region of interest" description="Disordered" evidence="25">
    <location>
        <begin position="729"/>
        <end position="919"/>
    </location>
</feature>
<evidence type="ECO:0000256" key="14">
    <source>
        <dbReference type="ARBA" id="ARBA00023242"/>
    </source>
</evidence>
<dbReference type="Pfam" id="PF26557">
    <property type="entry name" value="Cullin_AB"/>
    <property type="match status" value="1"/>
</dbReference>
<dbReference type="CDD" id="cd18787">
    <property type="entry name" value="SF2_C_DEAD"/>
    <property type="match status" value="1"/>
</dbReference>
<dbReference type="InterPro" id="IPR027417">
    <property type="entry name" value="P-loop_NTPase"/>
</dbReference>
<dbReference type="Gene3D" id="3.40.50.300">
    <property type="entry name" value="P-loop containing nucleotide triphosphate hydrolases"/>
    <property type="match status" value="2"/>
</dbReference>
<dbReference type="InterPro" id="IPR001650">
    <property type="entry name" value="Helicase_C-like"/>
</dbReference>
<dbReference type="Pfam" id="PF00271">
    <property type="entry name" value="Helicase_C"/>
    <property type="match status" value="1"/>
</dbReference>
<proteinExistence type="inferred from homology"/>
<feature type="compositionally biased region" description="Basic and acidic residues" evidence="25">
    <location>
        <begin position="741"/>
        <end position="919"/>
    </location>
</feature>
<dbReference type="InterPro" id="IPR011545">
    <property type="entry name" value="DEAD/DEAH_box_helicase_dom"/>
</dbReference>
<comment type="caution">
    <text evidence="30">The sequence shown here is derived from an EMBL/GenBank/DDBJ whole genome shotgun (WGS) entry which is preliminary data.</text>
</comment>
<evidence type="ECO:0000256" key="7">
    <source>
        <dbReference type="ARBA" id="ARBA00022741"/>
    </source>
</evidence>
<keyword evidence="7" id="KW-0547">Nucleotide-binding</keyword>
<dbReference type="Pfam" id="PF00888">
    <property type="entry name" value="Cullin"/>
    <property type="match status" value="1"/>
</dbReference>
<dbReference type="InterPro" id="IPR000629">
    <property type="entry name" value="RNA-helicase_DEAD-box_CS"/>
</dbReference>
<evidence type="ECO:0000256" key="19">
    <source>
        <dbReference type="ARBA" id="ARBA00062365"/>
    </source>
</evidence>
<dbReference type="GO" id="GO:0010468">
    <property type="term" value="P:regulation of gene expression"/>
    <property type="evidence" value="ECO:0007669"/>
    <property type="project" value="UniProtKB-ARBA"/>
</dbReference>
<name>A0A8S1CGM8_9INSE</name>
<evidence type="ECO:0000256" key="20">
    <source>
        <dbReference type="ARBA" id="ARBA00072905"/>
    </source>
</evidence>
<dbReference type="InterPro" id="IPR014014">
    <property type="entry name" value="RNA_helicase_DEAD_Q_motif"/>
</dbReference>
<evidence type="ECO:0000256" key="13">
    <source>
        <dbReference type="ARBA" id="ARBA00023187"/>
    </source>
</evidence>
<keyword evidence="9" id="KW-0378">Hydrolase</keyword>
<dbReference type="OrthoDB" id="196131at2759"/>
<keyword evidence="8" id="KW-0833">Ubl conjugation pathway</keyword>
<dbReference type="EC" id="3.6.4.13" evidence="4"/>
<dbReference type="FunFam" id="3.30.230.130:FF:000003">
    <property type="entry name" value="Cullin 2"/>
    <property type="match status" value="1"/>
</dbReference>
<evidence type="ECO:0000256" key="11">
    <source>
        <dbReference type="ARBA" id="ARBA00022840"/>
    </source>
</evidence>
<dbReference type="InterPro" id="IPR001373">
    <property type="entry name" value="Cullin_N"/>
</dbReference>
<keyword evidence="5" id="KW-1017">Isopeptide bond</keyword>
<evidence type="ECO:0000256" key="6">
    <source>
        <dbReference type="ARBA" id="ARBA00022664"/>
    </source>
</evidence>
<keyword evidence="11" id="KW-0067">ATP-binding</keyword>
<dbReference type="GO" id="GO:0016787">
    <property type="term" value="F:hydrolase activity"/>
    <property type="evidence" value="ECO:0007669"/>
    <property type="project" value="UniProtKB-KW"/>
</dbReference>
<keyword evidence="10" id="KW-0347">Helicase</keyword>
<feature type="domain" description="Cullin family profile" evidence="26">
    <location>
        <begin position="362"/>
        <end position="592"/>
    </location>
</feature>
<dbReference type="CDD" id="cd17945">
    <property type="entry name" value="DEADc_DDX23"/>
    <property type="match status" value="1"/>
</dbReference>
<dbReference type="GO" id="GO:0000398">
    <property type="term" value="P:mRNA splicing, via spliceosome"/>
    <property type="evidence" value="ECO:0007669"/>
    <property type="project" value="UniProtKB-ARBA"/>
</dbReference>
<dbReference type="GO" id="GO:0031461">
    <property type="term" value="C:cullin-RING ubiquitin ligase complex"/>
    <property type="evidence" value="ECO:0007669"/>
    <property type="project" value="UniProtKB-ARBA"/>
</dbReference>
<evidence type="ECO:0000259" key="29">
    <source>
        <dbReference type="PROSITE" id="PS51195"/>
    </source>
</evidence>
<dbReference type="GO" id="GO:0006511">
    <property type="term" value="P:ubiquitin-dependent protein catabolic process"/>
    <property type="evidence" value="ECO:0007669"/>
    <property type="project" value="InterPro"/>
</dbReference>
<dbReference type="InterPro" id="IPR016159">
    <property type="entry name" value="Cullin_repeat-like_dom_sf"/>
</dbReference>
<keyword evidence="12" id="KW-0832">Ubl conjugation</keyword>
<comment type="subunit">
    <text evidence="19">The phosphorylated form (by SRPK2) is a component of the U4/U6-U5 tri-snRNP complex composed of the U4, U6 and U5 snRNAs and at least PRPF3, PRPF4, PRPF6, PRPF8, PRPF31, SNRNP200, TXNL4A, WDR57, SNRNP40, DDX23, CD2BP2, PPIH, SNU13, EFTUD2, SART1 and USP39. Identified in the spliceosome C complex. Interacts with ERBB4. Interacts with ERCC6.</text>
</comment>
<dbReference type="SUPFAM" id="SSF46785">
    <property type="entry name" value="Winged helix' DNA-binding domain"/>
    <property type="match status" value="1"/>
</dbReference>
<evidence type="ECO:0000313" key="31">
    <source>
        <dbReference type="Proteomes" id="UP000494165"/>
    </source>
</evidence>
<dbReference type="PROSITE" id="PS50069">
    <property type="entry name" value="CULLIN_2"/>
    <property type="match status" value="1"/>
</dbReference>
<dbReference type="Gene3D" id="1.10.10.10">
    <property type="entry name" value="Winged helix-like DNA-binding domain superfamily/Winged helix DNA-binding domain"/>
    <property type="match status" value="1"/>
</dbReference>
<evidence type="ECO:0000256" key="17">
    <source>
        <dbReference type="ARBA" id="ARBA00047984"/>
    </source>
</evidence>
<evidence type="ECO:0000259" key="26">
    <source>
        <dbReference type="PROSITE" id="PS50069"/>
    </source>
</evidence>
<feature type="domain" description="Helicase C-terminal" evidence="28">
    <location>
        <begin position="1326"/>
        <end position="1471"/>
    </location>
</feature>
<comment type="function">
    <text evidence="18">Involved in pre-mRNA splicing and its phosphorylated form (by SRPK2) is required for spliceosomal B complex formation. Independently of its spliceosome formation function, required for the suppression of incorrect R-loops formed during transcription; R-loops are composed of a DNA:RNA hybrid and the associated non-template single-stranded DNA.</text>
</comment>
<evidence type="ECO:0000256" key="24">
    <source>
        <dbReference type="RuleBase" id="RU003829"/>
    </source>
</evidence>
<evidence type="ECO:0000256" key="2">
    <source>
        <dbReference type="ARBA" id="ARBA00004906"/>
    </source>
</evidence>
<dbReference type="GO" id="GO:0005524">
    <property type="term" value="F:ATP binding"/>
    <property type="evidence" value="ECO:0007669"/>
    <property type="project" value="UniProtKB-KW"/>
</dbReference>
<organism evidence="30 31">
    <name type="scientific">Cloeon dipterum</name>
    <dbReference type="NCBI Taxonomy" id="197152"/>
    <lineage>
        <taxon>Eukaryota</taxon>
        <taxon>Metazoa</taxon>
        <taxon>Ecdysozoa</taxon>
        <taxon>Arthropoda</taxon>
        <taxon>Hexapoda</taxon>
        <taxon>Insecta</taxon>
        <taxon>Pterygota</taxon>
        <taxon>Palaeoptera</taxon>
        <taxon>Ephemeroptera</taxon>
        <taxon>Pisciforma</taxon>
        <taxon>Baetidae</taxon>
        <taxon>Cloeon</taxon>
    </lineage>
</organism>
<dbReference type="PROSITE" id="PS51192">
    <property type="entry name" value="HELICASE_ATP_BIND_1"/>
    <property type="match status" value="1"/>
</dbReference>
<comment type="subcellular location">
    <subcellularLocation>
        <location evidence="1">Nucleus</location>
    </subcellularLocation>
</comment>
<evidence type="ECO:0000256" key="5">
    <source>
        <dbReference type="ARBA" id="ARBA00022499"/>
    </source>
</evidence>
<dbReference type="FunFam" id="1.20.1310.10:FF:000014">
    <property type="entry name" value="Cullin 5"/>
    <property type="match status" value="1"/>
</dbReference>
<dbReference type="InterPro" id="IPR014001">
    <property type="entry name" value="Helicase_ATP-bd"/>
</dbReference>
<dbReference type="EMBL" id="CADEPI010000036">
    <property type="protein sequence ID" value="CAB3368096.1"/>
    <property type="molecule type" value="Genomic_DNA"/>
</dbReference>
<feature type="domain" description="DEAD-box RNA helicase Q" evidence="29">
    <location>
        <begin position="1064"/>
        <end position="1092"/>
    </location>
</feature>
<evidence type="ECO:0000256" key="22">
    <source>
        <dbReference type="PROSITE-ProRule" id="PRU00330"/>
    </source>
</evidence>
<evidence type="ECO:0000256" key="4">
    <source>
        <dbReference type="ARBA" id="ARBA00012552"/>
    </source>
</evidence>
<gene>
    <name evidence="30" type="ORF">CLODIP_2_CD08114</name>
</gene>
<dbReference type="Gene3D" id="3.30.230.130">
    <property type="entry name" value="Cullin, Chain C, Domain 2"/>
    <property type="match status" value="1"/>
</dbReference>
<dbReference type="GO" id="GO:0005634">
    <property type="term" value="C:nucleus"/>
    <property type="evidence" value="ECO:0007669"/>
    <property type="project" value="UniProtKB-SubCell"/>
</dbReference>
<comment type="similarity">
    <text evidence="3 22 24">Belongs to the cullin family.</text>
</comment>
<comment type="pathway">
    <text evidence="2">Protein modification; protein ubiquitination.</text>
</comment>
<dbReference type="FunFam" id="1.10.10.10:FF:000014">
    <property type="entry name" value="Cullin 1"/>
    <property type="match status" value="1"/>
</dbReference>
<evidence type="ECO:0000256" key="3">
    <source>
        <dbReference type="ARBA" id="ARBA00006019"/>
    </source>
</evidence>
<sequence>MRSGRIAMSLQPKPVDFNQMWAMLEPTVQGVIKLGNVQKTDWNEGFGHVYALCVAQPEILADPLYDKTQIFLEHHVRDLLQLVKQHKGVDMLKAYNDFWKVYKEGCQYLHLLYMYLNTQHIRKSKFGDADMRFVDTSLQQVEQMEIGELGLSVWKDEMKDRDGTASFQMTSIMQGVINSFVCVEEYKLKMQQQMYEEIFEKPFLDASAEYYKREASRMLQEYDIAEYMERVILKLDEETKRCCRFLYKTSYEKVRSTFEEHFVEDHKDRLLSECEGMVEGERKNELANLYILLKPLPQHMNHLISTVQEHIQKKGLESISNLSGENVHTQEVFRDDQSYVGALDKACTIVINHKATPRSPCKSPEMLAKHCDSLLRKTAKGITENEVEEKLGHSITIFKYVDDKDVFQKFYSRMLAKRLIQQMSYSMDLEENMINRLKQACGYEFTSKLHRMFTDINVSSDLNAQFLNSLSKAGDVLGINFSVNVLQTAAWPVHNYNSSPITLPSELENAVQKFESYYHTRFNGRKLTWIHYLCQCELRLNYLKKTYFITMNTYQMAILLLFSKTNTVPYSEIREALSMPDDTLSRHIASLVECKFLTSDTETIGPESQLTLNMNYTNKRTKFKISNVIQREQPQESEQTMSSVDDDRKLYLQAAIVRIMKARKSLRHNELITQVLAQNNGTFTPSITMIKKSIESLIEKQYLERTQNTTDYYNISNFSGDLKQSCRQTKRGEAAAGNETEGLRTEKGTETESAKRIVPENETKNGEKDAGKDDKPKERSRSPTDGKSKEESSDSFAKQEPEDVKPVVKKEPLSLEELLAKKKAEEEAKSKPKFLTKEERMAEAMRKRQQEVEEQRKQQEEERRKRMEFQREAAKAFEEHRRDDREREFRRPPRPERARDPEKTEREGEPTVVKDKEKEGEAIKERYLGLVKKKRRVRRLNDRKFVFDWDAGEDTSTDYNPIYKEKHQVQFYGRGHVAGIDIKAQKKDQSKFYGELLEKRRTEAEKEQEVTRLKKLKRKEDKQKWDDRHWTEKARDEMTERDWRIFREDYNITIKGGRIPNPIRGWRESGVPEEILDIIDEVGYKDPTPIQRQAIPIGLQNRDIIGVAETGSGKTLAFLIPLLMWIQSLPKIERIEDADQGPYAIILAPTRELAQQIEEETLKFGTPLGIRTVVVVGGLSREDQGFKLRLGCEIVIATPGRLIDVLENRYLVLSQCTYIVLDEADRMIDMGFEGEVQKILEYMPVTNQKPDNEDAEDEKKLMQNFFSKHKYRQTVMFTATMPAAVERLARTYLRRPAVVYIGSAGKPTERTEQIVYLVSENDKKKKLLDILNKGVEPPIIIFVNQKKGADFLAKGLEKLGYNACTLHGGKGQEQREYALASLKGGSKDILVATDVAGRGIDIKDVSLVINYDMAKSIEDYTHRIGRTGRAGKTGIAISFLTKDDSALFYDLKQTIMSSPVSTCPPELMNHPEAMHKPGTVVTKKRREEKIFA</sequence>
<keyword evidence="13" id="KW-0508">mRNA splicing</keyword>
<evidence type="ECO:0000259" key="28">
    <source>
        <dbReference type="PROSITE" id="PS51194"/>
    </source>
</evidence>
<evidence type="ECO:0000256" key="16">
    <source>
        <dbReference type="ARBA" id="ARBA00040451"/>
    </source>
</evidence>
<dbReference type="SMART" id="SM00182">
    <property type="entry name" value="CULLIN"/>
    <property type="match status" value="1"/>
</dbReference>
<reference evidence="30 31" key="1">
    <citation type="submission" date="2020-04" db="EMBL/GenBank/DDBJ databases">
        <authorList>
            <person name="Alioto T."/>
            <person name="Alioto T."/>
            <person name="Gomez Garrido J."/>
        </authorList>
    </citation>
    <scope>NUCLEOTIDE SEQUENCE [LARGE SCALE GENOMIC DNA]</scope>
</reference>
<evidence type="ECO:0000256" key="8">
    <source>
        <dbReference type="ARBA" id="ARBA00022786"/>
    </source>
</evidence>
<evidence type="ECO:0000256" key="12">
    <source>
        <dbReference type="ARBA" id="ARBA00022843"/>
    </source>
</evidence>
<dbReference type="FunFam" id="1.20.1310.10:FF:000012">
    <property type="entry name" value="Cullin 2"/>
    <property type="match status" value="1"/>
</dbReference>
<feature type="domain" description="Helicase ATP-binding" evidence="27">
    <location>
        <begin position="1095"/>
        <end position="1299"/>
    </location>
</feature>
<dbReference type="GO" id="GO:0003724">
    <property type="term" value="F:RNA helicase activity"/>
    <property type="evidence" value="ECO:0007669"/>
    <property type="project" value="UniProtKB-EC"/>
</dbReference>
<dbReference type="PROSITE" id="PS51194">
    <property type="entry name" value="HELICASE_CTER"/>
    <property type="match status" value="1"/>
</dbReference>
<dbReference type="FunFam" id="3.40.50.300:FF:000322">
    <property type="entry name" value="probable ATP-dependent RNA helicase DDX23"/>
    <property type="match status" value="1"/>
</dbReference>
<dbReference type="GO" id="GO:0031625">
    <property type="term" value="F:ubiquitin protein ligase binding"/>
    <property type="evidence" value="ECO:0007669"/>
    <property type="project" value="InterPro"/>
</dbReference>
<dbReference type="Pfam" id="PF10557">
    <property type="entry name" value="Cullin_Nedd8"/>
    <property type="match status" value="1"/>
</dbReference>
<dbReference type="Gene3D" id="1.20.1310.10">
    <property type="entry name" value="Cullin Repeats"/>
    <property type="match status" value="3"/>
</dbReference>
<evidence type="ECO:0000256" key="25">
    <source>
        <dbReference type="SAM" id="MobiDB-lite"/>
    </source>
</evidence>
<comment type="catalytic activity">
    <reaction evidence="17">
        <text>ATP + H2O = ADP + phosphate + H(+)</text>
        <dbReference type="Rhea" id="RHEA:13065"/>
        <dbReference type="ChEBI" id="CHEBI:15377"/>
        <dbReference type="ChEBI" id="CHEBI:15378"/>
        <dbReference type="ChEBI" id="CHEBI:30616"/>
        <dbReference type="ChEBI" id="CHEBI:43474"/>
        <dbReference type="ChEBI" id="CHEBI:456216"/>
        <dbReference type="EC" id="3.6.4.13"/>
    </reaction>
</comment>
<dbReference type="GO" id="GO:0003676">
    <property type="term" value="F:nucleic acid binding"/>
    <property type="evidence" value="ECO:0007669"/>
    <property type="project" value="InterPro"/>
</dbReference>
<evidence type="ECO:0000256" key="23">
    <source>
        <dbReference type="PROSITE-ProRule" id="PRU00552"/>
    </source>
</evidence>
<evidence type="ECO:0000313" key="30">
    <source>
        <dbReference type="EMBL" id="CAB3368096.1"/>
    </source>
</evidence>
<evidence type="ECO:0000256" key="1">
    <source>
        <dbReference type="ARBA" id="ARBA00004123"/>
    </source>
</evidence>
<keyword evidence="31" id="KW-1185">Reference proteome</keyword>
<dbReference type="InterPro" id="IPR036388">
    <property type="entry name" value="WH-like_DNA-bd_sf"/>
</dbReference>
<evidence type="ECO:0000256" key="15">
    <source>
        <dbReference type="ARBA" id="ARBA00037954"/>
    </source>
</evidence>
<evidence type="ECO:0000259" key="27">
    <source>
        <dbReference type="PROSITE" id="PS51192"/>
    </source>
</evidence>
<dbReference type="Pfam" id="PF00270">
    <property type="entry name" value="DEAD"/>
    <property type="match status" value="1"/>
</dbReference>
<dbReference type="SUPFAM" id="SSF75632">
    <property type="entry name" value="Cullin homology domain"/>
    <property type="match status" value="1"/>
</dbReference>
<dbReference type="PROSITE" id="PS51195">
    <property type="entry name" value="Q_MOTIF"/>
    <property type="match status" value="1"/>
</dbReference>
<dbReference type="PROSITE" id="PS00039">
    <property type="entry name" value="DEAD_ATP_HELICASE"/>
    <property type="match status" value="1"/>
</dbReference>
<dbReference type="InterPro" id="IPR036317">
    <property type="entry name" value="Cullin_homology_sf"/>
</dbReference>
<feature type="short sequence motif" description="Q motif" evidence="23">
    <location>
        <begin position="1064"/>
        <end position="1092"/>
    </location>
</feature>
<keyword evidence="14" id="KW-0539">Nucleus</keyword>
<dbReference type="InterPro" id="IPR016158">
    <property type="entry name" value="Cullin_homology"/>
</dbReference>
<dbReference type="InterPro" id="IPR059120">
    <property type="entry name" value="Cullin-like_AB"/>
</dbReference>
<dbReference type="InterPro" id="IPR057479">
    <property type="entry name" value="PRP28/DDX23-like_helical"/>
</dbReference>
<dbReference type="PANTHER" id="PTHR11932">
    <property type="entry name" value="CULLIN"/>
    <property type="match status" value="1"/>
</dbReference>
<evidence type="ECO:0000256" key="18">
    <source>
        <dbReference type="ARBA" id="ARBA00055288"/>
    </source>
</evidence>
<dbReference type="InterPro" id="IPR019559">
    <property type="entry name" value="Cullin_neddylation_domain"/>
</dbReference>
<dbReference type="SUPFAM" id="SSF52540">
    <property type="entry name" value="P-loop containing nucleoside triphosphate hydrolases"/>
    <property type="match status" value="2"/>
</dbReference>
<comment type="similarity">
    <text evidence="15">Belongs to the DEAD box helicase family. DDX23/PRP28 subfamily.</text>
</comment>
<accession>A0A8S1CGM8</accession>
<evidence type="ECO:0000256" key="9">
    <source>
        <dbReference type="ARBA" id="ARBA00022801"/>
    </source>
</evidence>